<feature type="transmembrane region" description="Helical" evidence="9">
    <location>
        <begin position="274"/>
        <end position="297"/>
    </location>
</feature>
<evidence type="ECO:0000256" key="9">
    <source>
        <dbReference type="SAM" id="Phobius"/>
    </source>
</evidence>
<evidence type="ECO:0000256" key="7">
    <source>
        <dbReference type="ARBA" id="ARBA00023136"/>
    </source>
</evidence>
<evidence type="ECO:0000256" key="3">
    <source>
        <dbReference type="ARBA" id="ARBA00022475"/>
    </source>
</evidence>
<dbReference type="PANTHER" id="PTHR11795:SF450">
    <property type="entry name" value="ABC TRANSPORTER PERMEASE PROTEIN"/>
    <property type="match status" value="1"/>
</dbReference>
<gene>
    <name evidence="10" type="ORF">SAMN05444123_104168</name>
</gene>
<dbReference type="InterPro" id="IPR052157">
    <property type="entry name" value="BCAA_transport_permease"/>
</dbReference>
<evidence type="ECO:0000256" key="8">
    <source>
        <dbReference type="ARBA" id="ARBA00037998"/>
    </source>
</evidence>
<dbReference type="AlphaFoldDB" id="A0A1H8RXD8"/>
<sequence>MPAQNSTAWWACGGAAAVSHVRGSVRLNTTILLFLLQDGITNGAIYALLGLALVLVFAVTRVILIPQGEFITFGALTYATLSAGGVPGTAQLAMVMGIVAFCFELFRVRKSLYAGKVMRTALIYLVFPAVVLGLAMVLPGTRPGVAVNIALSLAIVAAIGLFLYRIAFQPLAHTSVLVLLIASVGTHLALQGFGLVFFGAEGLRGPPLSDAAVTIGPLRFTGQSIAVYAITIALMAALWLFFGYTRTGKALRATAVNRLGARLVGIRTSLSGQLAFLLASVIGAISGILIVPITTLYYDTGFLIGLKGFVAAIIGGLVSYPLTAVAAIVVGVVEAFSSFYASNFKEVIVFTLILPVLVLRSLAAPAVEEEKD</sequence>
<evidence type="ECO:0000256" key="4">
    <source>
        <dbReference type="ARBA" id="ARBA00022692"/>
    </source>
</evidence>
<proteinExistence type="inferred from homology"/>
<evidence type="ECO:0000313" key="10">
    <source>
        <dbReference type="EMBL" id="SEO71319.1"/>
    </source>
</evidence>
<reference evidence="11" key="1">
    <citation type="submission" date="2016-10" db="EMBL/GenBank/DDBJ databases">
        <authorList>
            <person name="Varghese N."/>
            <person name="Submissions S."/>
        </authorList>
    </citation>
    <scope>NUCLEOTIDE SEQUENCE [LARGE SCALE GENOMIC DNA]</scope>
    <source>
        <strain evidence="11">DSM 123</strain>
    </source>
</reference>
<dbReference type="Proteomes" id="UP000199615">
    <property type="component" value="Unassembled WGS sequence"/>
</dbReference>
<keyword evidence="7 9" id="KW-0472">Membrane</keyword>
<evidence type="ECO:0000256" key="1">
    <source>
        <dbReference type="ARBA" id="ARBA00004651"/>
    </source>
</evidence>
<protein>
    <submittedName>
        <fullName evidence="10">Amino acid/amide ABC transporter membrane protein 1, HAAT family</fullName>
    </submittedName>
</protein>
<name>A0A1H8RXD8_9BRAD</name>
<dbReference type="EMBL" id="FODT01000004">
    <property type="protein sequence ID" value="SEO71319.1"/>
    <property type="molecule type" value="Genomic_DNA"/>
</dbReference>
<dbReference type="GO" id="GO:0005886">
    <property type="term" value="C:plasma membrane"/>
    <property type="evidence" value="ECO:0007669"/>
    <property type="project" value="UniProtKB-SubCell"/>
</dbReference>
<keyword evidence="6 9" id="KW-1133">Transmembrane helix</keyword>
<evidence type="ECO:0000256" key="5">
    <source>
        <dbReference type="ARBA" id="ARBA00022970"/>
    </source>
</evidence>
<organism evidence="10 11">
    <name type="scientific">Rhodopseudomonas pseudopalustris</name>
    <dbReference type="NCBI Taxonomy" id="1513892"/>
    <lineage>
        <taxon>Bacteria</taxon>
        <taxon>Pseudomonadati</taxon>
        <taxon>Pseudomonadota</taxon>
        <taxon>Alphaproteobacteria</taxon>
        <taxon>Hyphomicrobiales</taxon>
        <taxon>Nitrobacteraceae</taxon>
        <taxon>Rhodopseudomonas</taxon>
    </lineage>
</organism>
<comment type="subcellular location">
    <subcellularLocation>
        <location evidence="1">Cell membrane</location>
        <topology evidence="1">Multi-pass membrane protein</topology>
    </subcellularLocation>
</comment>
<feature type="transmembrane region" description="Helical" evidence="9">
    <location>
        <begin position="92"/>
        <end position="109"/>
    </location>
</feature>
<feature type="transmembrane region" description="Helical" evidence="9">
    <location>
        <begin position="347"/>
        <end position="367"/>
    </location>
</feature>
<feature type="transmembrane region" description="Helical" evidence="9">
    <location>
        <begin position="309"/>
        <end position="335"/>
    </location>
</feature>
<evidence type="ECO:0000256" key="6">
    <source>
        <dbReference type="ARBA" id="ARBA00022989"/>
    </source>
</evidence>
<keyword evidence="3" id="KW-1003">Cell membrane</keyword>
<feature type="transmembrane region" description="Helical" evidence="9">
    <location>
        <begin position="43"/>
        <end position="63"/>
    </location>
</feature>
<feature type="transmembrane region" description="Helical" evidence="9">
    <location>
        <begin position="121"/>
        <end position="139"/>
    </location>
</feature>
<feature type="transmembrane region" description="Helical" evidence="9">
    <location>
        <begin position="220"/>
        <end position="242"/>
    </location>
</feature>
<dbReference type="CDD" id="cd06582">
    <property type="entry name" value="TM_PBP1_LivH_like"/>
    <property type="match status" value="1"/>
</dbReference>
<dbReference type="Pfam" id="PF02653">
    <property type="entry name" value="BPD_transp_2"/>
    <property type="match status" value="1"/>
</dbReference>
<keyword evidence="5" id="KW-0029">Amino-acid transport</keyword>
<accession>A0A1H8RXD8</accession>
<dbReference type="InterPro" id="IPR001851">
    <property type="entry name" value="ABC_transp_permease"/>
</dbReference>
<feature type="transmembrane region" description="Helical" evidence="9">
    <location>
        <begin position="176"/>
        <end position="200"/>
    </location>
</feature>
<keyword evidence="4 9" id="KW-0812">Transmembrane</keyword>
<keyword evidence="2" id="KW-0813">Transport</keyword>
<evidence type="ECO:0000256" key="2">
    <source>
        <dbReference type="ARBA" id="ARBA00022448"/>
    </source>
</evidence>
<feature type="transmembrane region" description="Helical" evidence="9">
    <location>
        <begin position="145"/>
        <end position="164"/>
    </location>
</feature>
<keyword evidence="11" id="KW-1185">Reference proteome</keyword>
<evidence type="ECO:0000313" key="11">
    <source>
        <dbReference type="Proteomes" id="UP000199615"/>
    </source>
</evidence>
<comment type="similarity">
    <text evidence="8">Belongs to the binding-protein-dependent transport system permease family. LivHM subfamily.</text>
</comment>
<dbReference type="GO" id="GO:0006865">
    <property type="term" value="P:amino acid transport"/>
    <property type="evidence" value="ECO:0007669"/>
    <property type="project" value="UniProtKB-KW"/>
</dbReference>
<dbReference type="GO" id="GO:0022857">
    <property type="term" value="F:transmembrane transporter activity"/>
    <property type="evidence" value="ECO:0007669"/>
    <property type="project" value="InterPro"/>
</dbReference>
<dbReference type="PANTHER" id="PTHR11795">
    <property type="entry name" value="BRANCHED-CHAIN AMINO ACID TRANSPORT SYSTEM PERMEASE PROTEIN LIVH"/>
    <property type="match status" value="1"/>
</dbReference>